<dbReference type="SUPFAM" id="SSF46894">
    <property type="entry name" value="C-terminal effector domain of the bipartite response regulators"/>
    <property type="match status" value="1"/>
</dbReference>
<dbReference type="PANTHER" id="PTHR44688">
    <property type="entry name" value="DNA-BINDING TRANSCRIPTIONAL ACTIVATOR DEVR_DOSR"/>
    <property type="match status" value="1"/>
</dbReference>
<dbReference type="RefSeq" id="WP_089306227.1">
    <property type="nucleotide sequence ID" value="NZ_FZOO01000006.1"/>
</dbReference>
<dbReference type="Proteomes" id="UP000198373">
    <property type="component" value="Unassembled WGS sequence"/>
</dbReference>
<dbReference type="InterPro" id="IPR036388">
    <property type="entry name" value="WH-like_DNA-bd_sf"/>
</dbReference>
<dbReference type="AlphaFoldDB" id="A0A239GIA4"/>
<feature type="domain" description="HTH luxR-type" evidence="4">
    <location>
        <begin position="373"/>
        <end position="438"/>
    </location>
</feature>
<dbReference type="OrthoDB" id="9808843at2"/>
<dbReference type="CDD" id="cd06170">
    <property type="entry name" value="LuxR_C_like"/>
    <property type="match status" value="1"/>
</dbReference>
<dbReference type="GO" id="GO:0006355">
    <property type="term" value="P:regulation of DNA-templated transcription"/>
    <property type="evidence" value="ECO:0007669"/>
    <property type="project" value="InterPro"/>
</dbReference>
<dbReference type="InterPro" id="IPR027417">
    <property type="entry name" value="P-loop_NTPase"/>
</dbReference>
<evidence type="ECO:0000313" key="5">
    <source>
        <dbReference type="EMBL" id="SNS69016.1"/>
    </source>
</evidence>
<evidence type="ECO:0000256" key="1">
    <source>
        <dbReference type="ARBA" id="ARBA00023015"/>
    </source>
</evidence>
<accession>A0A239GIA4</accession>
<dbReference type="GO" id="GO:0003677">
    <property type="term" value="F:DNA binding"/>
    <property type="evidence" value="ECO:0007669"/>
    <property type="project" value="UniProtKB-KW"/>
</dbReference>
<sequence length="439" mass="44218">MTGTGQGTPVVGRADTIAAISGALEDAGVQLVAGPAGIGRTTVATAAADRTGREVWAGGGLPALADRPGLALARAVRVPVPAEPQDAATLVVALTRDGVLLLDDVQWADAHSVRVTVASAAAVRTLLCVTEEGHEAGGAGDAGTSAPVARAAARTTFRLAPLADANVAALVRRADPAAPEDDVARIVAAARGNPAAALALVAGDSRSARRALAVRARALSVAGRTALVVLGLRGRPTRAGRLGPGAAELVDHGLAMPAGPGDDPLLAFPSAATYALAGTLASAEALAALHRHLAAVSRDPWDRVRHLAGSGDPEGAVGLAIRAARELGAGERARLLAFAAGLARGERRRQLWQAAAEAADAASDGEAAAHARRQAVRGRLTDRESEVMTLVAAGMTTAAVARRLLVSAETVETHVRSAVAKLGGRNRTEAAVLFAAEGR</sequence>
<evidence type="ECO:0000259" key="4">
    <source>
        <dbReference type="PROSITE" id="PS50043"/>
    </source>
</evidence>
<dbReference type="EMBL" id="FZOO01000006">
    <property type="protein sequence ID" value="SNS69016.1"/>
    <property type="molecule type" value="Genomic_DNA"/>
</dbReference>
<dbReference type="PRINTS" id="PR00038">
    <property type="entry name" value="HTHLUXR"/>
</dbReference>
<keyword evidence="3" id="KW-0804">Transcription</keyword>
<keyword evidence="1" id="KW-0805">Transcription regulation</keyword>
<dbReference type="PROSITE" id="PS50043">
    <property type="entry name" value="HTH_LUXR_2"/>
    <property type="match status" value="1"/>
</dbReference>
<dbReference type="Gene3D" id="1.10.10.10">
    <property type="entry name" value="Winged helix-like DNA-binding domain superfamily/Winged helix DNA-binding domain"/>
    <property type="match status" value="1"/>
</dbReference>
<evidence type="ECO:0000256" key="3">
    <source>
        <dbReference type="ARBA" id="ARBA00023163"/>
    </source>
</evidence>
<keyword evidence="2" id="KW-0238">DNA-binding</keyword>
<dbReference type="InterPro" id="IPR000792">
    <property type="entry name" value="Tscrpt_reg_LuxR_C"/>
</dbReference>
<evidence type="ECO:0000313" key="6">
    <source>
        <dbReference type="Proteomes" id="UP000198373"/>
    </source>
</evidence>
<gene>
    <name evidence="5" type="ORF">SAMN06893096_106224</name>
</gene>
<evidence type="ECO:0000256" key="2">
    <source>
        <dbReference type="ARBA" id="ARBA00023125"/>
    </source>
</evidence>
<keyword evidence="6" id="KW-1185">Reference proteome</keyword>
<dbReference type="PANTHER" id="PTHR44688:SF16">
    <property type="entry name" value="DNA-BINDING TRANSCRIPTIONAL ACTIVATOR DEVR_DOSR"/>
    <property type="match status" value="1"/>
</dbReference>
<dbReference type="SMART" id="SM00421">
    <property type="entry name" value="HTH_LUXR"/>
    <property type="match status" value="1"/>
</dbReference>
<protein>
    <submittedName>
        <fullName evidence="5">Regulatory protein, luxR family</fullName>
    </submittedName>
</protein>
<dbReference type="PROSITE" id="PS00622">
    <property type="entry name" value="HTH_LUXR_1"/>
    <property type="match status" value="1"/>
</dbReference>
<name>A0A239GIA4_9ACTN</name>
<dbReference type="InterPro" id="IPR016032">
    <property type="entry name" value="Sig_transdc_resp-reg_C-effctor"/>
</dbReference>
<dbReference type="SUPFAM" id="SSF52540">
    <property type="entry name" value="P-loop containing nucleoside triphosphate hydrolases"/>
    <property type="match status" value="1"/>
</dbReference>
<proteinExistence type="predicted"/>
<organism evidence="5 6">
    <name type="scientific">Geodermatophilus pulveris</name>
    <dbReference type="NCBI Taxonomy" id="1564159"/>
    <lineage>
        <taxon>Bacteria</taxon>
        <taxon>Bacillati</taxon>
        <taxon>Actinomycetota</taxon>
        <taxon>Actinomycetes</taxon>
        <taxon>Geodermatophilales</taxon>
        <taxon>Geodermatophilaceae</taxon>
        <taxon>Geodermatophilus</taxon>
    </lineage>
</organism>
<dbReference type="Pfam" id="PF00196">
    <property type="entry name" value="GerE"/>
    <property type="match status" value="1"/>
</dbReference>
<reference evidence="6" key="1">
    <citation type="submission" date="2017-06" db="EMBL/GenBank/DDBJ databases">
        <authorList>
            <person name="Varghese N."/>
            <person name="Submissions S."/>
        </authorList>
    </citation>
    <scope>NUCLEOTIDE SEQUENCE [LARGE SCALE GENOMIC DNA]</scope>
    <source>
        <strain evidence="6">DSM 46839</strain>
    </source>
</reference>